<evidence type="ECO:0000313" key="3">
    <source>
        <dbReference type="Proteomes" id="UP000266188"/>
    </source>
</evidence>
<dbReference type="PANTHER" id="PTHR33064:SF37">
    <property type="entry name" value="RIBONUCLEASE H"/>
    <property type="match status" value="1"/>
</dbReference>
<feature type="domain" description="Reverse transcriptase" evidence="1">
    <location>
        <begin position="1"/>
        <end position="59"/>
    </location>
</feature>
<sequence length="182" mass="20624">YIDDIVIASKTFEDHLFHLDQIFACLESYNVAIAPHKSFIGYPDVQLLGQRVDAMGLTTTEDKIKAVQELKFPRTLSDLEAISVWSHASRRKTLLLKGSPAAGRSRKAFTERKLLEQPSSAELQAFQTIQQEFARPLFLHHFDESKQLYIDIDSSKVHGHGAILYHVNAEHPDKRHPPPRAA</sequence>
<proteinExistence type="predicted"/>
<evidence type="ECO:0000259" key="1">
    <source>
        <dbReference type="PROSITE" id="PS50878"/>
    </source>
</evidence>
<dbReference type="AlphaFoldDB" id="A0A3A2ZJ44"/>
<dbReference type="InterPro" id="IPR051320">
    <property type="entry name" value="Viral_Replic_Matur_Polypro"/>
</dbReference>
<dbReference type="PROSITE" id="PS50878">
    <property type="entry name" value="RT_POL"/>
    <property type="match status" value="1"/>
</dbReference>
<feature type="non-terminal residue" evidence="2">
    <location>
        <position position="182"/>
    </location>
</feature>
<dbReference type="InterPro" id="IPR043502">
    <property type="entry name" value="DNA/RNA_pol_sf"/>
</dbReference>
<dbReference type="InterPro" id="IPR000477">
    <property type="entry name" value="RT_dom"/>
</dbReference>
<evidence type="ECO:0000313" key="2">
    <source>
        <dbReference type="EMBL" id="RJE17221.1"/>
    </source>
</evidence>
<comment type="caution">
    <text evidence="2">The sequence shown here is derived from an EMBL/GenBank/DDBJ whole genome shotgun (WGS) entry which is preliminary data.</text>
</comment>
<dbReference type="InterPro" id="IPR043128">
    <property type="entry name" value="Rev_trsase/Diguanyl_cyclase"/>
</dbReference>
<dbReference type="STRING" id="2070753.A0A3A2ZJ44"/>
<name>A0A3A2ZJ44_9EURO</name>
<dbReference type="Gene3D" id="3.30.70.270">
    <property type="match status" value="1"/>
</dbReference>
<accession>A0A3A2ZJ44</accession>
<organism evidence="2 3">
    <name type="scientific">Aspergillus sclerotialis</name>
    <dbReference type="NCBI Taxonomy" id="2070753"/>
    <lineage>
        <taxon>Eukaryota</taxon>
        <taxon>Fungi</taxon>
        <taxon>Dikarya</taxon>
        <taxon>Ascomycota</taxon>
        <taxon>Pezizomycotina</taxon>
        <taxon>Eurotiomycetes</taxon>
        <taxon>Eurotiomycetidae</taxon>
        <taxon>Eurotiales</taxon>
        <taxon>Aspergillaceae</taxon>
        <taxon>Aspergillus</taxon>
        <taxon>Aspergillus subgen. Polypaecilum</taxon>
    </lineage>
</organism>
<keyword evidence="3" id="KW-1185">Reference proteome</keyword>
<gene>
    <name evidence="2" type="ORF">PHISCL_10442</name>
</gene>
<dbReference type="Proteomes" id="UP000266188">
    <property type="component" value="Unassembled WGS sequence"/>
</dbReference>
<dbReference type="SUPFAM" id="SSF56672">
    <property type="entry name" value="DNA/RNA polymerases"/>
    <property type="match status" value="1"/>
</dbReference>
<dbReference type="EMBL" id="MVGC01001367">
    <property type="protein sequence ID" value="RJE17221.1"/>
    <property type="molecule type" value="Genomic_DNA"/>
</dbReference>
<reference evidence="3" key="1">
    <citation type="submission" date="2017-02" db="EMBL/GenBank/DDBJ databases">
        <authorList>
            <person name="Tafer H."/>
            <person name="Lopandic K."/>
        </authorList>
    </citation>
    <scope>NUCLEOTIDE SEQUENCE [LARGE SCALE GENOMIC DNA]</scope>
    <source>
        <strain evidence="3">CBS 366.77</strain>
    </source>
</reference>
<dbReference type="OrthoDB" id="4504104at2759"/>
<feature type="non-terminal residue" evidence="2">
    <location>
        <position position="1"/>
    </location>
</feature>
<dbReference type="PANTHER" id="PTHR33064">
    <property type="entry name" value="POL PROTEIN"/>
    <property type="match status" value="1"/>
</dbReference>
<protein>
    <submittedName>
        <fullName evidence="2">Integrase core domain protein</fullName>
    </submittedName>
</protein>